<accession>A0ABS2IIA4</accession>
<name>A0ABS2IIA4_9GAMM</name>
<keyword evidence="8" id="KW-1185">Reference proteome</keyword>
<proteinExistence type="predicted"/>
<dbReference type="Proteomes" id="UP000717995">
    <property type="component" value="Unassembled WGS sequence"/>
</dbReference>
<dbReference type="InterPro" id="IPR013130">
    <property type="entry name" value="Fe3_Rdtase_TM_dom"/>
</dbReference>
<evidence type="ECO:0000259" key="6">
    <source>
        <dbReference type="Pfam" id="PF01794"/>
    </source>
</evidence>
<protein>
    <submittedName>
        <fullName evidence="7">Ferric reductase-like transmembrane domain-containing protein</fullName>
    </submittedName>
</protein>
<evidence type="ECO:0000256" key="3">
    <source>
        <dbReference type="ARBA" id="ARBA00022989"/>
    </source>
</evidence>
<evidence type="ECO:0000313" key="8">
    <source>
        <dbReference type="Proteomes" id="UP000717995"/>
    </source>
</evidence>
<feature type="transmembrane region" description="Helical" evidence="5">
    <location>
        <begin position="104"/>
        <end position="124"/>
    </location>
</feature>
<evidence type="ECO:0000256" key="4">
    <source>
        <dbReference type="ARBA" id="ARBA00023136"/>
    </source>
</evidence>
<dbReference type="EMBL" id="JAFEUP010000006">
    <property type="protein sequence ID" value="MBM7062801.1"/>
    <property type="molecule type" value="Genomic_DNA"/>
</dbReference>
<feature type="domain" description="Ferric oxidoreductase" evidence="6">
    <location>
        <begin position="38"/>
        <end position="152"/>
    </location>
</feature>
<organism evidence="7 8">
    <name type="scientific">Zestomonas insulae</name>
    <dbReference type="NCBI Taxonomy" id="2809017"/>
    <lineage>
        <taxon>Bacteria</taxon>
        <taxon>Pseudomonadati</taxon>
        <taxon>Pseudomonadota</taxon>
        <taxon>Gammaproteobacteria</taxon>
        <taxon>Pseudomonadales</taxon>
        <taxon>Pseudomonadaceae</taxon>
        <taxon>Zestomonas</taxon>
    </lineage>
</organism>
<feature type="transmembrane region" description="Helical" evidence="5">
    <location>
        <begin position="34"/>
        <end position="53"/>
    </location>
</feature>
<evidence type="ECO:0000256" key="2">
    <source>
        <dbReference type="ARBA" id="ARBA00022692"/>
    </source>
</evidence>
<keyword evidence="4 5" id="KW-0472">Membrane</keyword>
<feature type="transmembrane region" description="Helical" evidence="5">
    <location>
        <begin position="209"/>
        <end position="230"/>
    </location>
</feature>
<dbReference type="Pfam" id="PF01794">
    <property type="entry name" value="Ferric_reduct"/>
    <property type="match status" value="1"/>
</dbReference>
<feature type="transmembrane region" description="Helical" evidence="5">
    <location>
        <begin position="172"/>
        <end position="188"/>
    </location>
</feature>
<gene>
    <name evidence="7" type="ORF">JQX08_18970</name>
</gene>
<comment type="subcellular location">
    <subcellularLocation>
        <location evidence="1">Membrane</location>
        <topology evidence="1">Multi-pass membrane protein</topology>
    </subcellularLocation>
</comment>
<sequence length="236" mass="26115">MVVLSLRIALFCLLPFAVLLLLDAVPGVALAWDFANAAGLLAALLMLLLFVLTGRPLRRPHHDGKFFQVLHRDLGFAAIVLLAVHIGVLLYDEPLTLDYLLPSAPGYMLAGLGATLLLLLIAPLSLIRVRRKLWRDHRHFKRWHYAASLLLIGLLAWHVLGAGFYLHSTWKIALWGLLSVALLIWPRLPRDSLERSSERRRRTTAPLATRLSLAVALGALLCAGLFAVLANSDLPL</sequence>
<evidence type="ECO:0000313" key="7">
    <source>
        <dbReference type="EMBL" id="MBM7062801.1"/>
    </source>
</evidence>
<comment type="caution">
    <text evidence="7">The sequence shown here is derived from an EMBL/GenBank/DDBJ whole genome shotgun (WGS) entry which is preliminary data.</text>
</comment>
<reference evidence="7 8" key="1">
    <citation type="submission" date="2021-02" db="EMBL/GenBank/DDBJ databases">
        <authorList>
            <person name="Lee D.-H."/>
        </authorList>
    </citation>
    <scope>NUCLEOTIDE SEQUENCE [LARGE SCALE GENOMIC DNA]</scope>
    <source>
        <strain evidence="7 8">UL073</strain>
    </source>
</reference>
<dbReference type="RefSeq" id="WP_205349984.1">
    <property type="nucleotide sequence ID" value="NZ_JAFEUP010000006.1"/>
</dbReference>
<feature type="transmembrane region" description="Helical" evidence="5">
    <location>
        <begin position="145"/>
        <end position="166"/>
    </location>
</feature>
<feature type="transmembrane region" description="Helical" evidence="5">
    <location>
        <begin position="74"/>
        <end position="92"/>
    </location>
</feature>
<keyword evidence="2 5" id="KW-0812">Transmembrane</keyword>
<evidence type="ECO:0000256" key="1">
    <source>
        <dbReference type="ARBA" id="ARBA00004141"/>
    </source>
</evidence>
<evidence type="ECO:0000256" key="5">
    <source>
        <dbReference type="SAM" id="Phobius"/>
    </source>
</evidence>
<keyword evidence="3 5" id="KW-1133">Transmembrane helix</keyword>